<dbReference type="EMBL" id="DF238795">
    <property type="protein sequence ID" value="GAC95542.1"/>
    <property type="molecule type" value="Genomic_DNA"/>
</dbReference>
<dbReference type="OrthoDB" id="10254721at2759"/>
<comment type="similarity">
    <text evidence="2">Belongs to the SELO family.</text>
</comment>
<keyword evidence="3" id="KW-0808">Transferase</keyword>
<evidence type="ECO:0000256" key="4">
    <source>
        <dbReference type="ARBA" id="ARBA00022695"/>
    </source>
</evidence>
<evidence type="ECO:0000256" key="8">
    <source>
        <dbReference type="ARBA" id="ARBA00022842"/>
    </source>
</evidence>
<name>R9P2S7_PSEHS</name>
<dbReference type="Proteomes" id="UP000014071">
    <property type="component" value="Unassembled WGS sequence"/>
</dbReference>
<reference evidence="12" key="1">
    <citation type="journal article" date="2013" name="Genome Announc.">
        <title>Draft genome sequence of the basidiomycetous yeast-like fungus Pseudozyma hubeiensis SY62, which produces an abundant amount of the biosurfactant mannosylerythritol lipids.</title>
        <authorList>
            <person name="Konishi M."/>
            <person name="Hatada Y."/>
            <person name="Horiuchi J."/>
        </authorList>
    </citation>
    <scope>NUCLEOTIDE SEQUENCE [LARGE SCALE GENOMIC DNA]</scope>
    <source>
        <strain evidence="12">SY62</strain>
    </source>
</reference>
<keyword evidence="7" id="KW-0067">ATP-binding</keyword>
<sequence>MVLTNTVAAVRTSSSTYRTRAITNRLSIASHSLHTSVLRAHTNMRVRRYDILNLPLVPASERLTVNLLADPVTPEPRSIVSVPDSSPSLVRRSRPVGHGSHFSFLSTLPLSFPYDFPPEQEGEDSLGDRHQKELEQDDTDDSQLTAEQKKLKIEQAHKKRMQEVEHMLQRYEVQASEAATSAAADGSASSTGLTGHVPPRRRHQHFPSARLLGVSPAALRDCLPHLDVGDAFQWIQSQTMSAGPSSYSSGPMADAASSDTVAPDVAARKTLSDFVSGRLIGARIKASPQELDNDDNAGYGTKYMRLREKVIKGEQKEEPPADRTLRRLDELERKRAAADATDYAPWSLCYAGHQFGVWAGQLGDGRAFTLMETKNPETSQRWEIQLKGAGRTPYSRFADGLATLSSSVREYLCSEAMAALGIPTSRALAVVALPELQVARERLNVAAITTRLCESWLRIGSFQIHSSRSEWESVRILGEYVSHDLFGFNDVVKGGDVGDDTHRPVWVQRMVEEVAKRNAKTIGLWQVYGFMHGVMNTDNIALTGHTIDYGPYAFMDLYDEGQICNHSDGEGRYAYRLQPTMGVFAIRELLNAVAPLVGFELEHKRAPAPGELLAASEAQIDEWRELCDDEYSKELEAVFTSTLLEQWKQAYRARLGLTKEEGDDKTALIDPLSGVLSDLDFSTTLRRLCQLPALLKARGVSADDEEKLKDVVAAFVAGDPNTGLEPWYDASILPEYIRSQKETQARTWLSTYARRLLQEGRDGDQVTAEMKSKNPRFVLRNWVTNEVAKRLEDFNETEVLAKVLEMATQPFEDWGLPREGKSKEEVEEEARWCSLGRPLTGNLPSCSS</sequence>
<feature type="compositionally biased region" description="Low complexity" evidence="10">
    <location>
        <begin position="178"/>
        <end position="195"/>
    </location>
</feature>
<evidence type="ECO:0000313" key="11">
    <source>
        <dbReference type="EMBL" id="GAC95542.1"/>
    </source>
</evidence>
<accession>R9P2S7</accession>
<proteinExistence type="inferred from homology"/>
<dbReference type="GO" id="GO:0070733">
    <property type="term" value="F:AMPylase activity"/>
    <property type="evidence" value="ECO:0007669"/>
    <property type="project" value="TreeGrafter"/>
</dbReference>
<dbReference type="GO" id="GO:0046872">
    <property type="term" value="F:metal ion binding"/>
    <property type="evidence" value="ECO:0007669"/>
    <property type="project" value="UniProtKB-KW"/>
</dbReference>
<protein>
    <recommendedName>
        <fullName evidence="9">Selenoprotein O</fullName>
    </recommendedName>
</protein>
<dbReference type="GO" id="GO:0005739">
    <property type="term" value="C:mitochondrion"/>
    <property type="evidence" value="ECO:0007669"/>
    <property type="project" value="TreeGrafter"/>
</dbReference>
<evidence type="ECO:0000256" key="2">
    <source>
        <dbReference type="ARBA" id="ARBA00009747"/>
    </source>
</evidence>
<keyword evidence="6" id="KW-0547">Nucleotide-binding</keyword>
<gene>
    <name evidence="11" type="ORF">PHSY_003118</name>
</gene>
<keyword evidence="4" id="KW-0548">Nucleotidyltransferase</keyword>
<evidence type="ECO:0000313" key="12">
    <source>
        <dbReference type="Proteomes" id="UP000014071"/>
    </source>
</evidence>
<dbReference type="Pfam" id="PF02696">
    <property type="entry name" value="SelO"/>
    <property type="match status" value="1"/>
</dbReference>
<dbReference type="PANTHER" id="PTHR32057:SF14">
    <property type="entry name" value="PROTEIN ADENYLYLTRANSFERASE SELO, MITOCHONDRIAL"/>
    <property type="match status" value="1"/>
</dbReference>
<evidence type="ECO:0000256" key="5">
    <source>
        <dbReference type="ARBA" id="ARBA00022723"/>
    </source>
</evidence>
<dbReference type="STRING" id="1305764.R9P2S7"/>
<evidence type="ECO:0000256" key="7">
    <source>
        <dbReference type="ARBA" id="ARBA00022840"/>
    </source>
</evidence>
<keyword evidence="5" id="KW-0479">Metal-binding</keyword>
<evidence type="ECO:0000256" key="3">
    <source>
        <dbReference type="ARBA" id="ARBA00022679"/>
    </source>
</evidence>
<dbReference type="eggNOG" id="KOG2542">
    <property type="taxonomic scope" value="Eukaryota"/>
</dbReference>
<evidence type="ECO:0000256" key="9">
    <source>
        <dbReference type="ARBA" id="ARBA00031547"/>
    </source>
</evidence>
<keyword evidence="12" id="KW-1185">Reference proteome</keyword>
<dbReference type="HOGENOM" id="CLU_010245_2_0_1"/>
<dbReference type="PANTHER" id="PTHR32057">
    <property type="entry name" value="PROTEIN ADENYLYLTRANSFERASE SELO, MITOCHONDRIAL"/>
    <property type="match status" value="1"/>
</dbReference>
<evidence type="ECO:0000256" key="10">
    <source>
        <dbReference type="SAM" id="MobiDB-lite"/>
    </source>
</evidence>
<comment type="cofactor">
    <cofactor evidence="1">
        <name>Mg(2+)</name>
        <dbReference type="ChEBI" id="CHEBI:18420"/>
    </cofactor>
</comment>
<evidence type="ECO:0000256" key="6">
    <source>
        <dbReference type="ARBA" id="ARBA00022741"/>
    </source>
</evidence>
<dbReference type="AlphaFoldDB" id="R9P2S7"/>
<keyword evidence="8" id="KW-0460">Magnesium</keyword>
<dbReference type="InterPro" id="IPR003846">
    <property type="entry name" value="SelO"/>
</dbReference>
<dbReference type="GeneID" id="24108408"/>
<feature type="region of interest" description="Disordered" evidence="10">
    <location>
        <begin position="178"/>
        <end position="202"/>
    </location>
</feature>
<dbReference type="RefSeq" id="XP_012189129.1">
    <property type="nucleotide sequence ID" value="XM_012333739.1"/>
</dbReference>
<evidence type="ECO:0000256" key="1">
    <source>
        <dbReference type="ARBA" id="ARBA00001946"/>
    </source>
</evidence>
<organism evidence="11 12">
    <name type="scientific">Pseudozyma hubeiensis (strain SY62)</name>
    <name type="common">Yeast</name>
    <dbReference type="NCBI Taxonomy" id="1305764"/>
    <lineage>
        <taxon>Eukaryota</taxon>
        <taxon>Fungi</taxon>
        <taxon>Dikarya</taxon>
        <taxon>Basidiomycota</taxon>
        <taxon>Ustilaginomycotina</taxon>
        <taxon>Ustilaginomycetes</taxon>
        <taxon>Ustilaginales</taxon>
        <taxon>Ustilaginaceae</taxon>
        <taxon>Pseudozyma</taxon>
    </lineage>
</organism>
<feature type="region of interest" description="Disordered" evidence="10">
    <location>
        <begin position="115"/>
        <end position="144"/>
    </location>
</feature>
<dbReference type="GO" id="GO:0005524">
    <property type="term" value="F:ATP binding"/>
    <property type="evidence" value="ECO:0007669"/>
    <property type="project" value="UniProtKB-KW"/>
</dbReference>